<sequence>MDTKTNRFNKKYIERNLIDYYVGRNIKVLDYLLKERWIKKNKLVVSSHSEGSTIGSKLCSIYPKITHFIYSGGNPFGRYNSIIQESRFNELTDTSYRTESLFDDWSLIVKEPNKMNNPNGDTYKGTYQHSIPSINYLRKLKIPVLVSYGTMDYSSPFNDYMRLEFIKEGRNNFTFNSYIGLEHNFFQKNKMGKVNYEIFGWDKISNDWLKWLDK</sequence>
<reference evidence="1" key="1">
    <citation type="submission" date="2020-05" db="EMBL/GenBank/DDBJ databases">
        <authorList>
            <person name="Chiriac C."/>
            <person name="Salcher M."/>
            <person name="Ghai R."/>
            <person name="Kavagutti S V."/>
        </authorList>
    </citation>
    <scope>NUCLEOTIDE SEQUENCE</scope>
</reference>
<protein>
    <submittedName>
        <fullName evidence="1">Unannotated protein</fullName>
    </submittedName>
</protein>
<gene>
    <name evidence="1" type="ORF">UFOPK3592_00622</name>
</gene>
<organism evidence="1">
    <name type="scientific">freshwater metagenome</name>
    <dbReference type="NCBI Taxonomy" id="449393"/>
    <lineage>
        <taxon>unclassified sequences</taxon>
        <taxon>metagenomes</taxon>
        <taxon>ecological metagenomes</taxon>
    </lineage>
</organism>
<dbReference type="SUPFAM" id="SSF53474">
    <property type="entry name" value="alpha/beta-Hydrolases"/>
    <property type="match status" value="1"/>
</dbReference>
<proteinExistence type="predicted"/>
<accession>A0A6J7GLC5</accession>
<dbReference type="Gene3D" id="3.40.50.1820">
    <property type="entry name" value="alpha/beta hydrolase"/>
    <property type="match status" value="1"/>
</dbReference>
<dbReference type="AlphaFoldDB" id="A0A6J7GLC5"/>
<evidence type="ECO:0000313" key="1">
    <source>
        <dbReference type="EMBL" id="CAB4904229.1"/>
    </source>
</evidence>
<dbReference type="EMBL" id="CAFBML010000069">
    <property type="protein sequence ID" value="CAB4904229.1"/>
    <property type="molecule type" value="Genomic_DNA"/>
</dbReference>
<dbReference type="InterPro" id="IPR029058">
    <property type="entry name" value="AB_hydrolase_fold"/>
</dbReference>
<name>A0A6J7GLC5_9ZZZZ</name>